<gene>
    <name evidence="12" type="ORF">D9619_005780</name>
</gene>
<evidence type="ECO:0000313" key="12">
    <source>
        <dbReference type="EMBL" id="KAF5330310.1"/>
    </source>
</evidence>
<organism evidence="12 13">
    <name type="scientific">Psilocybe cf. subviscida</name>
    <dbReference type="NCBI Taxonomy" id="2480587"/>
    <lineage>
        <taxon>Eukaryota</taxon>
        <taxon>Fungi</taxon>
        <taxon>Dikarya</taxon>
        <taxon>Basidiomycota</taxon>
        <taxon>Agaricomycotina</taxon>
        <taxon>Agaricomycetes</taxon>
        <taxon>Agaricomycetidae</taxon>
        <taxon>Agaricales</taxon>
        <taxon>Agaricineae</taxon>
        <taxon>Strophariaceae</taxon>
        <taxon>Psilocybe</taxon>
    </lineage>
</organism>
<evidence type="ECO:0000256" key="2">
    <source>
        <dbReference type="ARBA" id="ARBA00022485"/>
    </source>
</evidence>
<evidence type="ECO:0000256" key="3">
    <source>
        <dbReference type="ARBA" id="ARBA00022515"/>
    </source>
</evidence>
<evidence type="ECO:0000259" key="11">
    <source>
        <dbReference type="Pfam" id="PF04104"/>
    </source>
</evidence>
<dbReference type="InterPro" id="IPR007238">
    <property type="entry name" value="DNA_primase_lsu_euk/arc"/>
</dbReference>
<feature type="binding site" evidence="10">
    <location>
        <position position="390"/>
    </location>
    <ligand>
        <name>[4Fe-4S] cluster</name>
        <dbReference type="ChEBI" id="CHEBI:49883"/>
    </ligand>
</feature>
<dbReference type="Proteomes" id="UP000567179">
    <property type="component" value="Unassembled WGS sequence"/>
</dbReference>
<keyword evidence="7 9" id="KW-0411">Iron-sulfur</keyword>
<dbReference type="PANTHER" id="PTHR10537">
    <property type="entry name" value="DNA PRIMASE LARGE SUBUNIT"/>
    <property type="match status" value="1"/>
</dbReference>
<comment type="caution">
    <text evidence="12">The sequence shown here is derived from an EMBL/GenBank/DDBJ whole genome shotgun (WGS) entry which is preliminary data.</text>
</comment>
<reference evidence="12 13" key="1">
    <citation type="journal article" date="2020" name="ISME J.">
        <title>Uncovering the hidden diversity of litter-decomposition mechanisms in mushroom-forming fungi.</title>
        <authorList>
            <person name="Floudas D."/>
            <person name="Bentzer J."/>
            <person name="Ahren D."/>
            <person name="Johansson T."/>
            <person name="Persson P."/>
            <person name="Tunlid A."/>
        </authorList>
    </citation>
    <scope>NUCLEOTIDE SEQUENCE [LARGE SCALE GENOMIC DNA]</scope>
    <source>
        <strain evidence="12 13">CBS 101986</strain>
    </source>
</reference>
<dbReference type="CDD" id="cd07322">
    <property type="entry name" value="PriL_PriS_Eukaryotic"/>
    <property type="match status" value="1"/>
</dbReference>
<dbReference type="OrthoDB" id="421393at2759"/>
<dbReference type="GO" id="GO:0006269">
    <property type="term" value="P:DNA replication, synthesis of primer"/>
    <property type="evidence" value="ECO:0007669"/>
    <property type="project" value="UniProtKB-KW"/>
</dbReference>
<comment type="function">
    <text evidence="9">DNA primase is the polymerase that synthesizes small RNA primers for the Okazaki fragments made during discontinuous DNA replication.</text>
</comment>
<sequence length="485" mass="55245">MFKGGVSAVSEQHIAQVTNHGTLKYPFTLNFYDSPPLFDVSIEEFETCALDRLRILAEIESSAARNRTWDELKGVAKKQCEKYLPLTPTFMSSKLNNVDDERKRDHLGHFVLRLAFCRSEDLRRRFVKAETTLFKVRYEDDIPSERQAFLASRDFDWIPVSSVEQEKYANELAAAYRRQKGESEPASEKYYKVKWTRVLDLVEKRKIFLKGGWAYVPSREQSSIVFQEFESQLEKALELTSRLLPRLDEDTRIIPILENLSKGFLAGISSEWATGVGTNTDEIKADMVDGLAKKHFPMCMRTLHDALQRDNHLKHFGRLQYGLFLKVLGLSIEEAVAFWRKSFNRITDDKFNKEYKYNIRHSYGLEGKRANYAAKNCLQILTPGPSDHGCPYRNYSPENLQSALLSSYSQQGLRASDLPEIMATVKSGHYHVACTRVFELTHASFGVKKGDGVGGGESVTHPNQYASTSMELAKVKEAAMDVTAE</sequence>
<keyword evidence="4 9" id="KW-0235">DNA replication</keyword>
<feature type="binding site" evidence="10">
    <location>
        <position position="377"/>
    </location>
    <ligand>
        <name>[4Fe-4S] cluster</name>
        <dbReference type="ChEBI" id="CHEBI:49883"/>
    </ligand>
</feature>
<dbReference type="Pfam" id="PF26466">
    <property type="entry name" value="DNA_primase_lrg_N"/>
    <property type="match status" value="1"/>
</dbReference>
<evidence type="ECO:0000256" key="6">
    <source>
        <dbReference type="ARBA" id="ARBA00023004"/>
    </source>
</evidence>
<dbReference type="Gene3D" id="1.20.930.80">
    <property type="match status" value="1"/>
</dbReference>
<feature type="domain" description="DNA primase large subunit C-terminal" evidence="11">
    <location>
        <begin position="291"/>
        <end position="465"/>
    </location>
</feature>
<keyword evidence="6 9" id="KW-0408">Iron</keyword>
<dbReference type="GO" id="GO:0046872">
    <property type="term" value="F:metal ion binding"/>
    <property type="evidence" value="ECO:0007669"/>
    <property type="project" value="UniProtKB-UniRule"/>
</dbReference>
<dbReference type="PANTHER" id="PTHR10537:SF3">
    <property type="entry name" value="DNA PRIMASE LARGE SUBUNIT"/>
    <property type="match status" value="1"/>
</dbReference>
<accession>A0A8H5FAZ0</accession>
<comment type="similarity">
    <text evidence="1 9">Belongs to the eukaryotic-type primase large subunit family.</text>
</comment>
<evidence type="ECO:0000256" key="9">
    <source>
        <dbReference type="PIRNR" id="PIRNR009449"/>
    </source>
</evidence>
<evidence type="ECO:0000256" key="4">
    <source>
        <dbReference type="ARBA" id="ARBA00022705"/>
    </source>
</evidence>
<keyword evidence="8 9" id="KW-0238">DNA-binding</keyword>
<evidence type="ECO:0000256" key="7">
    <source>
        <dbReference type="ARBA" id="ARBA00023014"/>
    </source>
</evidence>
<dbReference type="PIRSF" id="PIRSF009449">
    <property type="entry name" value="DNA_primase_large_subunit"/>
    <property type="match status" value="1"/>
</dbReference>
<evidence type="ECO:0000256" key="8">
    <source>
        <dbReference type="ARBA" id="ARBA00023125"/>
    </source>
</evidence>
<keyword evidence="3 9" id="KW-0639">Primosome</keyword>
<evidence type="ECO:0000256" key="10">
    <source>
        <dbReference type="PIRSR" id="PIRSR009449-1"/>
    </source>
</evidence>
<feature type="binding site" evidence="10">
    <location>
        <position position="434"/>
    </location>
    <ligand>
        <name>[4Fe-4S] cluster</name>
        <dbReference type="ChEBI" id="CHEBI:49883"/>
    </ligand>
</feature>
<evidence type="ECO:0000313" key="13">
    <source>
        <dbReference type="Proteomes" id="UP000567179"/>
    </source>
</evidence>
<proteinExistence type="inferred from homology"/>
<dbReference type="EMBL" id="JAACJJ010000001">
    <property type="protein sequence ID" value="KAF5330310.1"/>
    <property type="molecule type" value="Genomic_DNA"/>
</dbReference>
<comment type="cofactor">
    <cofactor evidence="9">
        <name>[4Fe-4S] cluster</name>
        <dbReference type="ChEBI" id="CHEBI:49883"/>
    </cofactor>
    <text evidence="9">Binds 1 [4Fe-4S] cluster.</text>
</comment>
<name>A0A8H5FAZ0_9AGAR</name>
<dbReference type="InterPro" id="IPR058560">
    <property type="entry name" value="DNA_primase_C"/>
</dbReference>
<dbReference type="GO" id="GO:0006270">
    <property type="term" value="P:DNA replication initiation"/>
    <property type="evidence" value="ECO:0007669"/>
    <property type="project" value="TreeGrafter"/>
</dbReference>
<dbReference type="GO" id="GO:0005658">
    <property type="term" value="C:alpha DNA polymerase:primase complex"/>
    <property type="evidence" value="ECO:0007669"/>
    <property type="project" value="TreeGrafter"/>
</dbReference>
<dbReference type="InterPro" id="IPR016558">
    <property type="entry name" value="DNA_primase_lsu_euk"/>
</dbReference>
<dbReference type="GO" id="GO:0003677">
    <property type="term" value="F:DNA binding"/>
    <property type="evidence" value="ECO:0007669"/>
    <property type="project" value="UniProtKB-UniRule"/>
</dbReference>
<evidence type="ECO:0000256" key="1">
    <source>
        <dbReference type="ARBA" id="ARBA00010564"/>
    </source>
</evidence>
<keyword evidence="5 9" id="KW-0479">Metal-binding</keyword>
<dbReference type="Pfam" id="PF04104">
    <property type="entry name" value="DNA_primase_lrg"/>
    <property type="match status" value="1"/>
</dbReference>
<keyword evidence="2 9" id="KW-0004">4Fe-4S</keyword>
<dbReference type="GO" id="GO:0051539">
    <property type="term" value="F:4 iron, 4 sulfur cluster binding"/>
    <property type="evidence" value="ECO:0007669"/>
    <property type="project" value="UniProtKB-UniRule"/>
</dbReference>
<feature type="binding site" evidence="10">
    <location>
        <position position="299"/>
    </location>
    <ligand>
        <name>[4Fe-4S] cluster</name>
        <dbReference type="ChEBI" id="CHEBI:49883"/>
    </ligand>
</feature>
<keyword evidence="13" id="KW-1185">Reference proteome</keyword>
<evidence type="ECO:0000256" key="5">
    <source>
        <dbReference type="ARBA" id="ARBA00022723"/>
    </source>
</evidence>
<dbReference type="AlphaFoldDB" id="A0A8H5FAZ0"/>
<protein>
    <recommendedName>
        <fullName evidence="9">DNA primase large subunit</fullName>
    </recommendedName>
</protein>